<accession>A0ABM8VVE1</accession>
<keyword evidence="2" id="KW-1185">Reference proteome</keyword>
<evidence type="ECO:0000313" key="1">
    <source>
        <dbReference type="EMBL" id="CAG8456085.1"/>
    </source>
</evidence>
<comment type="caution">
    <text evidence="1">The sequence shown here is derived from an EMBL/GenBank/DDBJ whole genome shotgun (WGS) entry which is preliminary data.</text>
</comment>
<organism evidence="1 2">
    <name type="scientific">Gigaspora margarita</name>
    <dbReference type="NCBI Taxonomy" id="4874"/>
    <lineage>
        <taxon>Eukaryota</taxon>
        <taxon>Fungi</taxon>
        <taxon>Fungi incertae sedis</taxon>
        <taxon>Mucoromycota</taxon>
        <taxon>Glomeromycotina</taxon>
        <taxon>Glomeromycetes</taxon>
        <taxon>Diversisporales</taxon>
        <taxon>Gigasporaceae</taxon>
        <taxon>Gigaspora</taxon>
    </lineage>
</organism>
<reference evidence="1 2" key="1">
    <citation type="submission" date="2021-06" db="EMBL/GenBank/DDBJ databases">
        <authorList>
            <person name="Kallberg Y."/>
            <person name="Tangrot J."/>
            <person name="Rosling A."/>
        </authorList>
    </citation>
    <scope>NUCLEOTIDE SEQUENCE [LARGE SCALE GENOMIC DNA]</scope>
    <source>
        <strain evidence="1 2">120-4 pot B 10/14</strain>
    </source>
</reference>
<dbReference type="EMBL" id="CAJVQB010000002">
    <property type="protein sequence ID" value="CAG8456085.1"/>
    <property type="molecule type" value="Genomic_DNA"/>
</dbReference>
<evidence type="ECO:0000313" key="2">
    <source>
        <dbReference type="Proteomes" id="UP000789901"/>
    </source>
</evidence>
<sequence>MGFWDDALHVGVFVGKVIATGAAATAVVASAGTAAPLVGIGMWAGGKVVEEVGKETDCQFLRAVGSFTKDTGFGSVTAIAFADPNFIEKLAEFGIRGANKVKKTHEWLERGIAINEVREHFEHKDGGASYKRNCSVCNL</sequence>
<name>A0ABM8VVE1_GIGMA</name>
<protein>
    <submittedName>
        <fullName evidence="1">26249_t:CDS:1</fullName>
    </submittedName>
</protein>
<gene>
    <name evidence="1" type="ORF">GMARGA_LOCUS61</name>
</gene>
<proteinExistence type="predicted"/>
<dbReference type="Proteomes" id="UP000789901">
    <property type="component" value="Unassembled WGS sequence"/>
</dbReference>